<evidence type="ECO:0008006" key="3">
    <source>
        <dbReference type="Google" id="ProtNLM"/>
    </source>
</evidence>
<accession>A0ABZ2L8U3</accession>
<dbReference type="PROSITE" id="PS51257">
    <property type="entry name" value="PROKAR_LIPOPROTEIN"/>
    <property type="match status" value="1"/>
</dbReference>
<proteinExistence type="predicted"/>
<organism evidence="1 2">
    <name type="scientific">Pendulispora rubella</name>
    <dbReference type="NCBI Taxonomy" id="2741070"/>
    <lineage>
        <taxon>Bacteria</taxon>
        <taxon>Pseudomonadati</taxon>
        <taxon>Myxococcota</taxon>
        <taxon>Myxococcia</taxon>
        <taxon>Myxococcales</taxon>
        <taxon>Sorangiineae</taxon>
        <taxon>Pendulisporaceae</taxon>
        <taxon>Pendulispora</taxon>
    </lineage>
</organism>
<protein>
    <recommendedName>
        <fullName evidence="3">Lipoprotein</fullName>
    </recommendedName>
</protein>
<dbReference type="EMBL" id="CP089983">
    <property type="protein sequence ID" value="WXB07187.1"/>
    <property type="molecule type" value="Genomic_DNA"/>
</dbReference>
<keyword evidence="2" id="KW-1185">Reference proteome</keyword>
<dbReference type="Proteomes" id="UP001374803">
    <property type="component" value="Chromosome"/>
</dbReference>
<dbReference type="InterPro" id="IPR015943">
    <property type="entry name" value="WD40/YVTN_repeat-like_dom_sf"/>
</dbReference>
<dbReference type="InterPro" id="IPR011045">
    <property type="entry name" value="N2O_reductase_N"/>
</dbReference>
<evidence type="ECO:0000313" key="1">
    <source>
        <dbReference type="EMBL" id="WXB07187.1"/>
    </source>
</evidence>
<sequence length="604" mass="64625">MLRRLMGAAAVSLCACYSGGGNGSSPPSNQLYFPVGLAVSTGGNVLYAVNSDFDLQWSGGTLQSYDLFKLRHDIGVMLNWDPGQEQRNFPNLPYVEDHKPTFFCKPDGTFPGGPEIDANGNRIPVGRICAPPMHSEAYFHDSVTIGAFATDLQLSKATLDGQPTGGRRLFMPMRSDASLTWVDVAADDPAVAAPDLPPGDTSFEPFQLRCIGAPSLAPGRGARCDAAHRAGNNPNEDGNNRKITMPGEPFGIAQTEDGTAIAITHQNDTKTSLFSTGLQTLPGQGDGCPRPAPPKTPDAAAPSNPALQFVAENITIGGNGIAAIPHDVDAYAGDCTKMPRPAFWQTSRFLPRLDRIRYYDDDGQTSSTPQYRPYLQGEATISLFANPSGVDSRGIAIDNTQRIACKAQPGGDKTKCAQLPARAYVANRSPATVLIGQVGSVTTEGGYNPDDISIYANIPLTVGASRVYLAPIVDRQGNYALRLFIVCFDSATIFVYDPATEQIENVIRVGTGPFAMAFDPFDMNDVALRKPVPVDARQNDPLFAASPLRRYSFAYVASFTNSFVQVIDLDNSRPKSPVTGQPLNATFETVVYTLGTPTAPKGSN</sequence>
<gene>
    <name evidence="1" type="ORF">LVJ94_08050</name>
</gene>
<name>A0ABZ2L8U3_9BACT</name>
<dbReference type="RefSeq" id="WP_394836847.1">
    <property type="nucleotide sequence ID" value="NZ_CP089929.1"/>
</dbReference>
<dbReference type="SUPFAM" id="SSF50974">
    <property type="entry name" value="Nitrous oxide reductase, N-terminal domain"/>
    <property type="match status" value="1"/>
</dbReference>
<evidence type="ECO:0000313" key="2">
    <source>
        <dbReference type="Proteomes" id="UP001374803"/>
    </source>
</evidence>
<dbReference type="Gene3D" id="2.130.10.10">
    <property type="entry name" value="YVTN repeat-like/Quinoprotein amine dehydrogenase"/>
    <property type="match status" value="1"/>
</dbReference>
<reference evidence="1" key="1">
    <citation type="submission" date="2021-12" db="EMBL/GenBank/DDBJ databases">
        <title>Discovery of the Pendulisporaceae a myxobacterial family with distinct sporulation behavior and unique specialized metabolism.</title>
        <authorList>
            <person name="Garcia R."/>
            <person name="Popoff A."/>
            <person name="Bader C.D."/>
            <person name="Loehr J."/>
            <person name="Walesch S."/>
            <person name="Walt C."/>
            <person name="Boldt J."/>
            <person name="Bunk B."/>
            <person name="Haeckl F.J.F.P.J."/>
            <person name="Gunesch A.P."/>
            <person name="Birkelbach J."/>
            <person name="Nuebel U."/>
            <person name="Pietschmann T."/>
            <person name="Bach T."/>
            <person name="Mueller R."/>
        </authorList>
    </citation>
    <scope>NUCLEOTIDE SEQUENCE</scope>
    <source>
        <strain evidence="1">MSr11367</strain>
    </source>
</reference>